<name>A0ABR2UM12_9PEZI</name>
<gene>
    <name evidence="3" type="ORF">SUNI508_10331</name>
</gene>
<feature type="domain" description="Small ribosomal subunit protein mS35 mitochondrial conserved" evidence="2">
    <location>
        <begin position="228"/>
        <end position="347"/>
    </location>
</feature>
<reference evidence="3 4" key="1">
    <citation type="journal article" date="2024" name="J. Plant Pathol.">
        <title>Sequence and assembly of the genome of Seiridium unicorne, isolate CBS 538.82, causal agent of cypress canker disease.</title>
        <authorList>
            <person name="Scali E."/>
            <person name="Rocca G.D."/>
            <person name="Danti R."/>
            <person name="Garbelotto M."/>
            <person name="Barberini S."/>
            <person name="Baroncelli R."/>
            <person name="Emiliani G."/>
        </authorList>
    </citation>
    <scope>NUCLEOTIDE SEQUENCE [LARGE SCALE GENOMIC DNA]</scope>
    <source>
        <strain evidence="3 4">BM-138-508</strain>
    </source>
</reference>
<feature type="region of interest" description="Disordered" evidence="1">
    <location>
        <begin position="35"/>
        <end position="72"/>
    </location>
</feature>
<keyword evidence="4" id="KW-1185">Reference proteome</keyword>
<evidence type="ECO:0000259" key="2">
    <source>
        <dbReference type="Pfam" id="PF10213"/>
    </source>
</evidence>
<protein>
    <submittedName>
        <fullName evidence="3">Mitochondrial ribosomal subunit protein-domain-containing protein</fullName>
    </submittedName>
</protein>
<feature type="region of interest" description="Disordered" evidence="1">
    <location>
        <begin position="400"/>
        <end position="419"/>
    </location>
</feature>
<dbReference type="PANTHER" id="PTHR13490:SF0">
    <property type="entry name" value="SMALL RIBOSOMAL SUBUNIT PROTEIN MS35"/>
    <property type="match status" value="1"/>
</dbReference>
<dbReference type="InterPro" id="IPR019349">
    <property type="entry name" value="Ribosomal_mS35_mit"/>
</dbReference>
<dbReference type="PANTHER" id="PTHR13490">
    <property type="entry name" value="MITOCHONDRIAL 28S RIBOSOMAL PROTEIN S28"/>
    <property type="match status" value="1"/>
</dbReference>
<proteinExistence type="predicted"/>
<evidence type="ECO:0000256" key="1">
    <source>
        <dbReference type="SAM" id="MobiDB-lite"/>
    </source>
</evidence>
<feature type="compositionally biased region" description="Low complexity" evidence="1">
    <location>
        <begin position="48"/>
        <end position="58"/>
    </location>
</feature>
<dbReference type="InterPro" id="IPR039848">
    <property type="entry name" value="Ribosomal_mS35_mt"/>
</dbReference>
<sequence length="419" mass="47738">MVAAVQSLRLCARACNRTPASRRIAAQYVHSRRPFSSSRAWRSDDNEPPSQAASSDAAPTRRGPQRNQRSDKVVLGLQEGMTEDEKEAFRAMLSYADNKKISFPARWADRPSAESTAAEAERLEDYLASTPSLSQEEDRAFQELDLAFNKLDAVATQVQKPVRVHKRSFWGEDEQDQDYLTEDIDEDDFSDEDIMSIAHGKLEEHREYREYARIAAWQMPLLSKLARPFEAPTKEECLRFRYTTYMGENHPAQSKVVVEFSTKDLPLNGAQALKLKKLLGVRWNPETGIAKMSCEQFDHQAQNKRYLGDLINKLIAEAKDTTDTFEDVPLDTRHHQAKAKPKYPKGWYLTEERVQQLENYRQNSLLLDQAREDAGSLVDGAQVIENHFKTPELVTMPAHVRAPSLSPGKPGQSRQKRFA</sequence>
<dbReference type="Pfam" id="PF10213">
    <property type="entry name" value="MRP-S28"/>
    <property type="match status" value="1"/>
</dbReference>
<evidence type="ECO:0000313" key="3">
    <source>
        <dbReference type="EMBL" id="KAK9415672.1"/>
    </source>
</evidence>
<dbReference type="EMBL" id="JARVKF010000414">
    <property type="protein sequence ID" value="KAK9415672.1"/>
    <property type="molecule type" value="Genomic_DNA"/>
</dbReference>
<dbReference type="Proteomes" id="UP001408356">
    <property type="component" value="Unassembled WGS sequence"/>
</dbReference>
<accession>A0ABR2UM12</accession>
<comment type="caution">
    <text evidence="3">The sequence shown here is derived from an EMBL/GenBank/DDBJ whole genome shotgun (WGS) entry which is preliminary data.</text>
</comment>
<evidence type="ECO:0000313" key="4">
    <source>
        <dbReference type="Proteomes" id="UP001408356"/>
    </source>
</evidence>
<organism evidence="3 4">
    <name type="scientific">Seiridium unicorne</name>
    <dbReference type="NCBI Taxonomy" id="138068"/>
    <lineage>
        <taxon>Eukaryota</taxon>
        <taxon>Fungi</taxon>
        <taxon>Dikarya</taxon>
        <taxon>Ascomycota</taxon>
        <taxon>Pezizomycotina</taxon>
        <taxon>Sordariomycetes</taxon>
        <taxon>Xylariomycetidae</taxon>
        <taxon>Amphisphaeriales</taxon>
        <taxon>Sporocadaceae</taxon>
        <taxon>Seiridium</taxon>
    </lineage>
</organism>